<dbReference type="EMBL" id="CP018191">
    <property type="protein sequence ID" value="APH54284.1"/>
    <property type="molecule type" value="Genomic_DNA"/>
</dbReference>
<dbReference type="GO" id="GO:0005737">
    <property type="term" value="C:cytoplasm"/>
    <property type="evidence" value="ECO:0007669"/>
    <property type="project" value="UniProtKB-SubCell"/>
</dbReference>
<evidence type="ECO:0000256" key="5">
    <source>
        <dbReference type="ARBA" id="ARBA00022842"/>
    </source>
</evidence>
<evidence type="ECO:0000256" key="2">
    <source>
        <dbReference type="ARBA" id="ARBA00022679"/>
    </source>
</evidence>
<comment type="similarity">
    <text evidence="8">Belongs to the P-Pant transferase superfamily. AcpS family.</text>
</comment>
<comment type="function">
    <text evidence="8">Transfers the 4'-phosphopantetheine moiety from coenzyme A to a Ser of acyl-carrier-protein.</text>
</comment>
<evidence type="ECO:0000313" key="11">
    <source>
        <dbReference type="Proteomes" id="UP000182373"/>
    </source>
</evidence>
<gene>
    <name evidence="8" type="primary">acpS</name>
    <name evidence="10" type="ORF">GbCGDNIH9_0990</name>
</gene>
<dbReference type="InterPro" id="IPR002582">
    <property type="entry name" value="ACPS"/>
</dbReference>
<dbReference type="NCBIfam" id="TIGR00516">
    <property type="entry name" value="acpS"/>
    <property type="match status" value="1"/>
</dbReference>
<evidence type="ECO:0000256" key="3">
    <source>
        <dbReference type="ARBA" id="ARBA00022723"/>
    </source>
</evidence>
<evidence type="ECO:0000256" key="1">
    <source>
        <dbReference type="ARBA" id="ARBA00022516"/>
    </source>
</evidence>
<dbReference type="Gene3D" id="3.90.470.20">
    <property type="entry name" value="4'-phosphopantetheinyl transferase domain"/>
    <property type="match status" value="1"/>
</dbReference>
<keyword evidence="1 8" id="KW-0444">Lipid biosynthesis</keyword>
<keyword evidence="7 8" id="KW-0275">Fatty acid biosynthesis</keyword>
<dbReference type="Pfam" id="PF01648">
    <property type="entry name" value="ACPS"/>
    <property type="match status" value="1"/>
</dbReference>
<dbReference type="InterPro" id="IPR004568">
    <property type="entry name" value="Ppantetheine-prot_Trfase_dom"/>
</dbReference>
<keyword evidence="8" id="KW-0963">Cytoplasm</keyword>
<dbReference type="Proteomes" id="UP000182373">
    <property type="component" value="Chromosome"/>
</dbReference>
<dbReference type="AlphaFoldDB" id="A0AAC9K9V4"/>
<feature type="binding site" evidence="8">
    <location>
        <position position="80"/>
    </location>
    <ligand>
        <name>Mg(2+)</name>
        <dbReference type="ChEBI" id="CHEBI:18420"/>
    </ligand>
</feature>
<keyword evidence="4 8" id="KW-0276">Fatty acid metabolism</keyword>
<dbReference type="EC" id="2.7.8.7" evidence="8"/>
<name>A0AAC9K9V4_9PROT</name>
<reference evidence="11" key="1">
    <citation type="submission" date="2016-11" db="EMBL/GenBank/DDBJ databases">
        <title>Comparative genomic and phenotypic analysis of Granulibacter bethesdensis clinical isolates from patients with chronic granulomatous disease.</title>
        <authorList>
            <person name="Zarember K.A."/>
            <person name="Porcella S.F."/>
            <person name="Chu J."/>
            <person name="Ding L."/>
            <person name="Dahlstrom E."/>
            <person name="Barbian K."/>
            <person name="Martens C."/>
            <person name="Sykora L."/>
            <person name="Kramer S."/>
            <person name="Pettinato A.M."/>
            <person name="Hong H."/>
            <person name="Wald G."/>
            <person name="Berg L.J."/>
            <person name="Rogge L.S."/>
            <person name="Greenberg D.E."/>
            <person name="Falcone E.L."/>
            <person name="Neves J.F."/>
            <person name="Simoes M.J."/>
            <person name="Casal M."/>
            <person name="Rodriguez-Lopez F.C."/>
            <person name="Zelazny A."/>
            <person name="Gallin J.I."/>
            <person name="Holland S.M."/>
        </authorList>
    </citation>
    <scope>NUCLEOTIDE SEQUENCE [LARGE SCALE GENOMIC DNA]</scope>
    <source>
        <strain evidence="11">NIH9.1</strain>
    </source>
</reference>
<dbReference type="GO" id="GO:0008897">
    <property type="term" value="F:holo-[acyl-carrier-protein] synthase activity"/>
    <property type="evidence" value="ECO:0007669"/>
    <property type="project" value="UniProtKB-UniRule"/>
</dbReference>
<dbReference type="GO" id="GO:0000287">
    <property type="term" value="F:magnesium ion binding"/>
    <property type="evidence" value="ECO:0007669"/>
    <property type="project" value="UniProtKB-UniRule"/>
</dbReference>
<evidence type="ECO:0000259" key="9">
    <source>
        <dbReference type="Pfam" id="PF01648"/>
    </source>
</evidence>
<dbReference type="HAMAP" id="MF_00101">
    <property type="entry name" value="AcpS"/>
    <property type="match status" value="1"/>
</dbReference>
<dbReference type="NCBIfam" id="TIGR00556">
    <property type="entry name" value="pantethn_trn"/>
    <property type="match status" value="1"/>
</dbReference>
<accession>A0AAC9K9V4</accession>
<evidence type="ECO:0000256" key="7">
    <source>
        <dbReference type="ARBA" id="ARBA00023160"/>
    </source>
</evidence>
<keyword evidence="3 8" id="KW-0479">Metal-binding</keyword>
<sequence length="166" mass="17640">MLRRASPRSSVHGVEYTDDGGMIIGIGSDICDIRRIETVLERHGERFLSRVFTTAERAKAERRNGRMRMGTYAKRFAAKEACAKALGTGFAGGVFMSDLGVVNLSSGQPTLRLTGGAAARLSAITPSGMGAQVLLTMTDEYPYAYAQVVISAVPLPTSLTGGRGLP</sequence>
<keyword evidence="6 8" id="KW-0443">Lipid metabolism</keyword>
<proteinExistence type="inferred from homology"/>
<keyword evidence="2 8" id="KW-0808">Transferase</keyword>
<protein>
    <recommendedName>
        <fullName evidence="8">Holo-[acyl-carrier-protein] synthase</fullName>
        <shortName evidence="8">Holo-ACP synthase</shortName>
        <ecNumber evidence="8">2.7.8.7</ecNumber>
    </recommendedName>
    <alternativeName>
        <fullName evidence="8">4'-phosphopantetheinyl transferase AcpS</fullName>
    </alternativeName>
</protein>
<evidence type="ECO:0000256" key="4">
    <source>
        <dbReference type="ARBA" id="ARBA00022832"/>
    </source>
</evidence>
<dbReference type="SUPFAM" id="SSF56214">
    <property type="entry name" value="4'-phosphopantetheinyl transferase"/>
    <property type="match status" value="1"/>
</dbReference>
<dbReference type="GO" id="GO:0006633">
    <property type="term" value="P:fatty acid biosynthetic process"/>
    <property type="evidence" value="ECO:0007669"/>
    <property type="project" value="UniProtKB-UniRule"/>
</dbReference>
<dbReference type="InterPro" id="IPR008278">
    <property type="entry name" value="4-PPantetheinyl_Trfase_dom"/>
</dbReference>
<comment type="catalytic activity">
    <reaction evidence="8">
        <text>apo-[ACP] + CoA = holo-[ACP] + adenosine 3',5'-bisphosphate + H(+)</text>
        <dbReference type="Rhea" id="RHEA:12068"/>
        <dbReference type="Rhea" id="RHEA-COMP:9685"/>
        <dbReference type="Rhea" id="RHEA-COMP:9690"/>
        <dbReference type="ChEBI" id="CHEBI:15378"/>
        <dbReference type="ChEBI" id="CHEBI:29999"/>
        <dbReference type="ChEBI" id="CHEBI:57287"/>
        <dbReference type="ChEBI" id="CHEBI:58343"/>
        <dbReference type="ChEBI" id="CHEBI:64479"/>
        <dbReference type="EC" id="2.7.8.7"/>
    </reaction>
</comment>
<organism evidence="10 11">
    <name type="scientific">Granulibacter bethesdensis</name>
    <dbReference type="NCBI Taxonomy" id="364410"/>
    <lineage>
        <taxon>Bacteria</taxon>
        <taxon>Pseudomonadati</taxon>
        <taxon>Pseudomonadota</taxon>
        <taxon>Alphaproteobacteria</taxon>
        <taxon>Acetobacterales</taxon>
        <taxon>Acetobacteraceae</taxon>
        <taxon>Granulibacter</taxon>
    </lineage>
</organism>
<feature type="binding site" evidence="8">
    <location>
        <position position="29"/>
    </location>
    <ligand>
        <name>Mg(2+)</name>
        <dbReference type="ChEBI" id="CHEBI:18420"/>
    </ligand>
</feature>
<feature type="domain" description="4'-phosphopantetheinyl transferase" evidence="9">
    <location>
        <begin position="25"/>
        <end position="121"/>
    </location>
</feature>
<comment type="subcellular location">
    <subcellularLocation>
        <location evidence="8">Cytoplasm</location>
    </subcellularLocation>
</comment>
<comment type="cofactor">
    <cofactor evidence="8">
        <name>Mg(2+)</name>
        <dbReference type="ChEBI" id="CHEBI:18420"/>
    </cofactor>
</comment>
<evidence type="ECO:0000313" key="10">
    <source>
        <dbReference type="EMBL" id="APH54284.1"/>
    </source>
</evidence>
<evidence type="ECO:0000256" key="6">
    <source>
        <dbReference type="ARBA" id="ARBA00023098"/>
    </source>
</evidence>
<evidence type="ECO:0000256" key="8">
    <source>
        <dbReference type="HAMAP-Rule" id="MF_00101"/>
    </source>
</evidence>
<keyword evidence="5 8" id="KW-0460">Magnesium</keyword>
<dbReference type="InterPro" id="IPR037143">
    <property type="entry name" value="4-PPantetheinyl_Trfase_dom_sf"/>
</dbReference>